<sequence length="110" mass="12508">MSCDQRFLGVFFVEPALPDHLLVRSDLVALVEPDMQWRQVRTHLSDVIDRFLATCDRVREYASPQYGDLRLSDPRLPDQGASGGARTRDRRLPADLRAGWLSHCTTDAQI</sequence>
<protein>
    <submittedName>
        <fullName evidence="2">Uncharacterized protein</fullName>
    </submittedName>
</protein>
<evidence type="ECO:0000256" key="1">
    <source>
        <dbReference type="SAM" id="MobiDB-lite"/>
    </source>
</evidence>
<accession>A0AAV4AMP7</accession>
<keyword evidence="3" id="KW-1185">Reference proteome</keyword>
<evidence type="ECO:0000313" key="3">
    <source>
        <dbReference type="Proteomes" id="UP000735302"/>
    </source>
</evidence>
<proteinExistence type="predicted"/>
<dbReference type="EMBL" id="BLXT01004100">
    <property type="protein sequence ID" value="GFO09490.1"/>
    <property type="molecule type" value="Genomic_DNA"/>
</dbReference>
<organism evidence="2 3">
    <name type="scientific">Plakobranchus ocellatus</name>
    <dbReference type="NCBI Taxonomy" id="259542"/>
    <lineage>
        <taxon>Eukaryota</taxon>
        <taxon>Metazoa</taxon>
        <taxon>Spiralia</taxon>
        <taxon>Lophotrochozoa</taxon>
        <taxon>Mollusca</taxon>
        <taxon>Gastropoda</taxon>
        <taxon>Heterobranchia</taxon>
        <taxon>Euthyneura</taxon>
        <taxon>Panpulmonata</taxon>
        <taxon>Sacoglossa</taxon>
        <taxon>Placobranchoidea</taxon>
        <taxon>Plakobranchidae</taxon>
        <taxon>Plakobranchus</taxon>
    </lineage>
</organism>
<reference evidence="2 3" key="1">
    <citation type="journal article" date="2021" name="Elife">
        <title>Chloroplast acquisition without the gene transfer in kleptoplastic sea slugs, Plakobranchus ocellatus.</title>
        <authorList>
            <person name="Maeda T."/>
            <person name="Takahashi S."/>
            <person name="Yoshida T."/>
            <person name="Shimamura S."/>
            <person name="Takaki Y."/>
            <person name="Nagai Y."/>
            <person name="Toyoda A."/>
            <person name="Suzuki Y."/>
            <person name="Arimoto A."/>
            <person name="Ishii H."/>
            <person name="Satoh N."/>
            <person name="Nishiyama T."/>
            <person name="Hasebe M."/>
            <person name="Maruyama T."/>
            <person name="Minagawa J."/>
            <person name="Obokata J."/>
            <person name="Shigenobu S."/>
        </authorList>
    </citation>
    <scope>NUCLEOTIDE SEQUENCE [LARGE SCALE GENOMIC DNA]</scope>
</reference>
<evidence type="ECO:0000313" key="2">
    <source>
        <dbReference type="EMBL" id="GFO09490.1"/>
    </source>
</evidence>
<feature type="region of interest" description="Disordered" evidence="1">
    <location>
        <begin position="69"/>
        <end position="90"/>
    </location>
</feature>
<dbReference type="AlphaFoldDB" id="A0AAV4AMP7"/>
<gene>
    <name evidence="2" type="ORF">PoB_003599500</name>
</gene>
<dbReference type="Proteomes" id="UP000735302">
    <property type="component" value="Unassembled WGS sequence"/>
</dbReference>
<name>A0AAV4AMP7_9GAST</name>
<comment type="caution">
    <text evidence="2">The sequence shown here is derived from an EMBL/GenBank/DDBJ whole genome shotgun (WGS) entry which is preliminary data.</text>
</comment>